<dbReference type="PROSITE" id="PS00373">
    <property type="entry name" value="GART"/>
    <property type="match status" value="1"/>
</dbReference>
<dbReference type="Gene3D" id="3.10.25.10">
    <property type="entry name" value="Formyl transferase, C-terminal domain"/>
    <property type="match status" value="1"/>
</dbReference>
<evidence type="ECO:0000256" key="7">
    <source>
        <dbReference type="ARBA" id="ARBA00048558"/>
    </source>
</evidence>
<evidence type="ECO:0000259" key="11">
    <source>
        <dbReference type="Pfam" id="PF02911"/>
    </source>
</evidence>
<dbReference type="InterPro" id="IPR001555">
    <property type="entry name" value="GART_AS"/>
</dbReference>
<sequence length="321" mass="36955">MKIIFRNYKKKIFFAGSGKFAMVHLKSLIKLKYNIVAILTQPNKPSGRGQKIQLSEIQQIAKENNIIIFTAQNIYDIEQEKKIFQIYADILVVVSYGVILPNFFLKKFSLGAINVHASLLPKWRGPAPIQWSILSGDKITGVTTIYMEKTVDTGPIIHSISCPIFKKDNYIDIFNKLSLIGIECLNITLQKIINNTVTLIPQNEKKATYSKKIFKKNSLINWNNTANYIEKMTRAFNPWPIPYFLYKKKNIKVWKVNIIKKKLKNTNNGIIYKINQNGLQITTLENILQIKKLQIPGKKIVTFLDFLNANKNFFVEGDHTN</sequence>
<dbReference type="Proteomes" id="UP000298782">
    <property type="component" value="Chromosome"/>
</dbReference>
<evidence type="ECO:0000256" key="3">
    <source>
        <dbReference type="ARBA" id="ARBA00012261"/>
    </source>
</evidence>
<dbReference type="Pfam" id="PF00551">
    <property type="entry name" value="Formyl_trans_N"/>
    <property type="match status" value="1"/>
</dbReference>
<evidence type="ECO:0000256" key="8">
    <source>
        <dbReference type="HAMAP-Rule" id="MF_00182"/>
    </source>
</evidence>
<dbReference type="InterPro" id="IPR037022">
    <property type="entry name" value="Formyl_trans_C_sf"/>
</dbReference>
<keyword evidence="5 8" id="KW-0808">Transferase</keyword>
<dbReference type="CDD" id="cd08704">
    <property type="entry name" value="Met_tRNA_FMT_C"/>
    <property type="match status" value="1"/>
</dbReference>
<keyword evidence="6 8" id="KW-0648">Protein biosynthesis</keyword>
<accession>A0A4D6YJW6</accession>
<dbReference type="HAMAP" id="MF_00182">
    <property type="entry name" value="Formyl_trans"/>
    <property type="match status" value="1"/>
</dbReference>
<proteinExistence type="inferred from homology"/>
<dbReference type="InterPro" id="IPR044135">
    <property type="entry name" value="Met-tRNA-FMT_C"/>
</dbReference>
<dbReference type="Pfam" id="PF02911">
    <property type="entry name" value="Formyl_trans_C"/>
    <property type="match status" value="1"/>
</dbReference>
<dbReference type="InterPro" id="IPR002376">
    <property type="entry name" value="Formyl_transf_N"/>
</dbReference>
<dbReference type="EMBL" id="CP034852">
    <property type="protein sequence ID" value="QCI26901.1"/>
    <property type="molecule type" value="Genomic_DNA"/>
</dbReference>
<dbReference type="OrthoDB" id="9802815at2"/>
<name>A0A4D6YJW6_9GAMM</name>
<reference evidence="12 13" key="2">
    <citation type="submission" date="2019-05" db="EMBL/GenBank/DDBJ databases">
        <title>Genome evolution of the obligate endosymbiont Buchnera aphidicola.</title>
        <authorList>
            <person name="Moran N.A."/>
        </authorList>
    </citation>
    <scope>NUCLEOTIDE SEQUENCE [LARGE SCALE GENOMIC DNA]</scope>
    <source>
        <strain evidence="12 13">Tca</strain>
    </source>
</reference>
<dbReference type="SUPFAM" id="SSF50486">
    <property type="entry name" value="FMT C-terminal domain-like"/>
    <property type="match status" value="1"/>
</dbReference>
<dbReference type="InterPro" id="IPR041711">
    <property type="entry name" value="Met-tRNA-FMT_N"/>
</dbReference>
<dbReference type="PANTHER" id="PTHR11138:SF5">
    <property type="entry name" value="METHIONYL-TRNA FORMYLTRANSFERASE, MITOCHONDRIAL"/>
    <property type="match status" value="1"/>
</dbReference>
<evidence type="ECO:0000313" key="13">
    <source>
        <dbReference type="Proteomes" id="UP000298782"/>
    </source>
</evidence>
<dbReference type="CDD" id="cd08646">
    <property type="entry name" value="FMT_core_Met-tRNA-FMT_N"/>
    <property type="match status" value="1"/>
</dbReference>
<dbReference type="PANTHER" id="PTHR11138">
    <property type="entry name" value="METHIONYL-TRNA FORMYLTRANSFERASE"/>
    <property type="match status" value="1"/>
</dbReference>
<dbReference type="NCBIfam" id="TIGR00460">
    <property type="entry name" value="fmt"/>
    <property type="match status" value="1"/>
</dbReference>
<evidence type="ECO:0000256" key="4">
    <source>
        <dbReference type="ARBA" id="ARBA00016014"/>
    </source>
</evidence>
<dbReference type="InterPro" id="IPR005793">
    <property type="entry name" value="Formyl_trans_C"/>
</dbReference>
<dbReference type="InterPro" id="IPR011034">
    <property type="entry name" value="Formyl_transferase-like_C_sf"/>
</dbReference>
<keyword evidence="9" id="KW-1133">Transmembrane helix</keyword>
<dbReference type="Gene3D" id="3.40.50.170">
    <property type="entry name" value="Formyl transferase, N-terminal domain"/>
    <property type="match status" value="1"/>
</dbReference>
<evidence type="ECO:0000259" key="10">
    <source>
        <dbReference type="Pfam" id="PF00551"/>
    </source>
</evidence>
<keyword evidence="9" id="KW-0472">Membrane</keyword>
<evidence type="ECO:0000313" key="12">
    <source>
        <dbReference type="EMBL" id="QCI26901.1"/>
    </source>
</evidence>
<dbReference type="RefSeq" id="WP_158353702.1">
    <property type="nucleotide sequence ID" value="NZ_CP034852.1"/>
</dbReference>
<dbReference type="EC" id="2.1.2.9" evidence="3 8"/>
<evidence type="ECO:0000256" key="6">
    <source>
        <dbReference type="ARBA" id="ARBA00022917"/>
    </source>
</evidence>
<dbReference type="SUPFAM" id="SSF53328">
    <property type="entry name" value="Formyltransferase"/>
    <property type="match status" value="1"/>
</dbReference>
<reference evidence="12 13" key="1">
    <citation type="submission" date="2018-12" db="EMBL/GenBank/DDBJ databases">
        <authorList>
            <person name="Chong R.A."/>
        </authorList>
    </citation>
    <scope>NUCLEOTIDE SEQUENCE [LARGE SCALE GENOMIC DNA]</scope>
    <source>
        <strain evidence="12 13">Tca</strain>
    </source>
</reference>
<comment type="similarity">
    <text evidence="2 8">Belongs to the Fmt family.</text>
</comment>
<dbReference type="InterPro" id="IPR005794">
    <property type="entry name" value="Fmt"/>
</dbReference>
<dbReference type="InterPro" id="IPR036477">
    <property type="entry name" value="Formyl_transf_N_sf"/>
</dbReference>
<feature type="binding site" evidence="8">
    <location>
        <begin position="118"/>
        <end position="121"/>
    </location>
    <ligand>
        <name>(6S)-5,6,7,8-tetrahydrofolate</name>
        <dbReference type="ChEBI" id="CHEBI:57453"/>
    </ligand>
</feature>
<keyword evidence="13" id="KW-1185">Reference proteome</keyword>
<dbReference type="GO" id="GO:0004479">
    <property type="term" value="F:methionyl-tRNA formyltransferase activity"/>
    <property type="evidence" value="ECO:0007669"/>
    <property type="project" value="UniProtKB-UniRule"/>
</dbReference>
<evidence type="ECO:0000256" key="1">
    <source>
        <dbReference type="ARBA" id="ARBA00002606"/>
    </source>
</evidence>
<dbReference type="GO" id="GO:0005829">
    <property type="term" value="C:cytosol"/>
    <property type="evidence" value="ECO:0007669"/>
    <property type="project" value="TreeGrafter"/>
</dbReference>
<protein>
    <recommendedName>
        <fullName evidence="4 8">Methionyl-tRNA formyltransferase</fullName>
        <ecNumber evidence="3 8">2.1.2.9</ecNumber>
    </recommendedName>
</protein>
<feature type="domain" description="Formyl transferase C-terminal" evidence="11">
    <location>
        <begin position="212"/>
        <end position="310"/>
    </location>
</feature>
<comment type="function">
    <text evidence="1 8">Attaches a formyl group to the free amino group of methionyl-tRNA(fMet). The formyl group appears to play a dual role in the initiator identity of N-formylmethionyl-tRNA by promoting its recognition by IF2 and preventing the misappropriation of this tRNA by the elongation apparatus.</text>
</comment>
<dbReference type="AlphaFoldDB" id="A0A4D6YJW6"/>
<evidence type="ECO:0000256" key="2">
    <source>
        <dbReference type="ARBA" id="ARBA00010699"/>
    </source>
</evidence>
<feature type="domain" description="Formyl transferase N-terminal" evidence="10">
    <location>
        <begin position="12"/>
        <end position="177"/>
    </location>
</feature>
<comment type="catalytic activity">
    <reaction evidence="7 8">
        <text>L-methionyl-tRNA(fMet) + (6R)-10-formyltetrahydrofolate = N-formyl-L-methionyl-tRNA(fMet) + (6S)-5,6,7,8-tetrahydrofolate + H(+)</text>
        <dbReference type="Rhea" id="RHEA:24380"/>
        <dbReference type="Rhea" id="RHEA-COMP:9952"/>
        <dbReference type="Rhea" id="RHEA-COMP:9953"/>
        <dbReference type="ChEBI" id="CHEBI:15378"/>
        <dbReference type="ChEBI" id="CHEBI:57453"/>
        <dbReference type="ChEBI" id="CHEBI:78530"/>
        <dbReference type="ChEBI" id="CHEBI:78844"/>
        <dbReference type="ChEBI" id="CHEBI:195366"/>
        <dbReference type="EC" id="2.1.2.9"/>
    </reaction>
</comment>
<evidence type="ECO:0000256" key="9">
    <source>
        <dbReference type="SAM" id="Phobius"/>
    </source>
</evidence>
<gene>
    <name evidence="8" type="primary">fmt</name>
    <name evidence="12" type="ORF">D9V80_01950</name>
</gene>
<feature type="transmembrane region" description="Helical" evidence="9">
    <location>
        <begin position="86"/>
        <end position="105"/>
    </location>
</feature>
<keyword evidence="9" id="KW-0812">Transmembrane</keyword>
<evidence type="ECO:0000256" key="5">
    <source>
        <dbReference type="ARBA" id="ARBA00022679"/>
    </source>
</evidence>
<organism evidence="12 13">
    <name type="scientific">Buchnera aphidicola</name>
    <name type="common">Thelaxes californica</name>
    <dbReference type="NCBI Taxonomy" id="1315998"/>
    <lineage>
        <taxon>Bacteria</taxon>
        <taxon>Pseudomonadati</taxon>
        <taxon>Pseudomonadota</taxon>
        <taxon>Gammaproteobacteria</taxon>
        <taxon>Enterobacterales</taxon>
        <taxon>Erwiniaceae</taxon>
        <taxon>Buchnera</taxon>
    </lineage>
</organism>